<dbReference type="Proteomes" id="UP000319852">
    <property type="component" value="Chromosome"/>
</dbReference>
<sequence>MKLATQVNRQLFLSLLVLGSLGCTQGEPPQFRLNMISMTSNELDSEYQQEIANVLSGLFGTPDEPFAHPATGLNQLKLDLASGPAWSDKRGYSHGLYRQHCVHCHGIDGDGYGPTAKILNPYPRDYRKGIFKFKSTFNAAKPTDADLHRVLANGVPGTSMPSFELLPSSEVESLVEYVKYLAMRGQLETELAAYVFDELGVEEVEDESGTVTEQRIPFDPSASPDQAEAVLDILSEIVAGWDEAGENVIQPAEDAIPADNRSDEELAASIDRGRELFYGVKANCIKCHGPTGLGDGQQTDHNVWNKENMDYIEATTSMADSLANADPETEEEELELDREWALLKSREEVSDTLLPVRNAVPRNLRVGVYRGGRRRIDVFHKIHAGIAGTPMPGLGAAGPGAEGTISEEDMWSIVDYVLNLPYEAPSQPQRALPTNHSNITQ</sequence>
<keyword evidence="2 4" id="KW-0479">Metal-binding</keyword>
<dbReference type="Gene3D" id="1.10.760.10">
    <property type="entry name" value="Cytochrome c-like domain"/>
    <property type="match status" value="2"/>
</dbReference>
<accession>A0A517MZ65</accession>
<dbReference type="RefSeq" id="WP_145061475.1">
    <property type="nucleotide sequence ID" value="NZ_CP036263.1"/>
</dbReference>
<evidence type="ECO:0000313" key="7">
    <source>
        <dbReference type="Proteomes" id="UP000319852"/>
    </source>
</evidence>
<gene>
    <name evidence="6" type="ORF">HG15A2_35020</name>
</gene>
<evidence type="ECO:0000256" key="2">
    <source>
        <dbReference type="ARBA" id="ARBA00022723"/>
    </source>
</evidence>
<dbReference type="Pfam" id="PF00034">
    <property type="entry name" value="Cytochrom_C"/>
    <property type="match status" value="1"/>
</dbReference>
<keyword evidence="1 4" id="KW-0349">Heme</keyword>
<evidence type="ECO:0000256" key="3">
    <source>
        <dbReference type="ARBA" id="ARBA00023004"/>
    </source>
</evidence>
<evidence type="ECO:0000256" key="1">
    <source>
        <dbReference type="ARBA" id="ARBA00022617"/>
    </source>
</evidence>
<feature type="domain" description="Cytochrome c" evidence="5">
    <location>
        <begin position="78"/>
        <end position="182"/>
    </location>
</feature>
<dbReference type="InterPro" id="IPR036909">
    <property type="entry name" value="Cyt_c-like_dom_sf"/>
</dbReference>
<reference evidence="6 7" key="1">
    <citation type="submission" date="2019-02" db="EMBL/GenBank/DDBJ databases">
        <title>Deep-cultivation of Planctomycetes and their phenomic and genomic characterization uncovers novel biology.</title>
        <authorList>
            <person name="Wiegand S."/>
            <person name="Jogler M."/>
            <person name="Boedeker C."/>
            <person name="Pinto D."/>
            <person name="Vollmers J."/>
            <person name="Rivas-Marin E."/>
            <person name="Kohn T."/>
            <person name="Peeters S.H."/>
            <person name="Heuer A."/>
            <person name="Rast P."/>
            <person name="Oberbeckmann S."/>
            <person name="Bunk B."/>
            <person name="Jeske O."/>
            <person name="Meyerdierks A."/>
            <person name="Storesund J.E."/>
            <person name="Kallscheuer N."/>
            <person name="Luecker S."/>
            <person name="Lage O.M."/>
            <person name="Pohl T."/>
            <person name="Merkel B.J."/>
            <person name="Hornburger P."/>
            <person name="Mueller R.-W."/>
            <person name="Bruemmer F."/>
            <person name="Labrenz M."/>
            <person name="Spormann A.M."/>
            <person name="Op den Camp H."/>
            <person name="Overmann J."/>
            <person name="Amann R."/>
            <person name="Jetten M.S.M."/>
            <person name="Mascher T."/>
            <person name="Medema M.H."/>
            <person name="Devos D.P."/>
            <person name="Kaster A.-K."/>
            <person name="Ovreas L."/>
            <person name="Rohde M."/>
            <person name="Galperin M.Y."/>
            <person name="Jogler C."/>
        </authorList>
    </citation>
    <scope>NUCLEOTIDE SEQUENCE [LARGE SCALE GENOMIC DNA]</scope>
    <source>
        <strain evidence="6 7">HG15A2</strain>
    </source>
</reference>
<dbReference type="GO" id="GO:0020037">
    <property type="term" value="F:heme binding"/>
    <property type="evidence" value="ECO:0007669"/>
    <property type="project" value="InterPro"/>
</dbReference>
<dbReference type="GO" id="GO:0046872">
    <property type="term" value="F:metal ion binding"/>
    <property type="evidence" value="ECO:0007669"/>
    <property type="project" value="UniProtKB-KW"/>
</dbReference>
<keyword evidence="7" id="KW-1185">Reference proteome</keyword>
<evidence type="ECO:0000313" key="6">
    <source>
        <dbReference type="EMBL" id="QDT00167.1"/>
    </source>
</evidence>
<protein>
    <submittedName>
        <fullName evidence="6">Cytochrome c</fullName>
    </submittedName>
</protein>
<dbReference type="PROSITE" id="PS51257">
    <property type="entry name" value="PROKAR_LIPOPROTEIN"/>
    <property type="match status" value="1"/>
</dbReference>
<dbReference type="InterPro" id="IPR009056">
    <property type="entry name" value="Cyt_c-like_dom"/>
</dbReference>
<proteinExistence type="predicted"/>
<evidence type="ECO:0000259" key="5">
    <source>
        <dbReference type="PROSITE" id="PS51007"/>
    </source>
</evidence>
<dbReference type="AlphaFoldDB" id="A0A517MZ65"/>
<dbReference type="EMBL" id="CP036263">
    <property type="protein sequence ID" value="QDT00167.1"/>
    <property type="molecule type" value="Genomic_DNA"/>
</dbReference>
<dbReference type="PROSITE" id="PS51007">
    <property type="entry name" value="CYTC"/>
    <property type="match status" value="2"/>
</dbReference>
<dbReference type="GO" id="GO:0009055">
    <property type="term" value="F:electron transfer activity"/>
    <property type="evidence" value="ECO:0007669"/>
    <property type="project" value="InterPro"/>
</dbReference>
<organism evidence="6 7">
    <name type="scientific">Adhaeretor mobilis</name>
    <dbReference type="NCBI Taxonomy" id="1930276"/>
    <lineage>
        <taxon>Bacteria</taxon>
        <taxon>Pseudomonadati</taxon>
        <taxon>Planctomycetota</taxon>
        <taxon>Planctomycetia</taxon>
        <taxon>Pirellulales</taxon>
        <taxon>Lacipirellulaceae</taxon>
        <taxon>Adhaeretor</taxon>
    </lineage>
</organism>
<name>A0A517MZ65_9BACT</name>
<dbReference type="OrthoDB" id="9808312at2"/>
<feature type="domain" description="Cytochrome c" evidence="5">
    <location>
        <begin position="268"/>
        <end position="421"/>
    </location>
</feature>
<evidence type="ECO:0000256" key="4">
    <source>
        <dbReference type="PROSITE-ProRule" id="PRU00433"/>
    </source>
</evidence>
<dbReference type="KEGG" id="amob:HG15A2_35020"/>
<keyword evidence="3 4" id="KW-0408">Iron</keyword>
<dbReference type="SUPFAM" id="SSF46626">
    <property type="entry name" value="Cytochrome c"/>
    <property type="match status" value="2"/>
</dbReference>